<protein>
    <submittedName>
        <fullName evidence="2">Uncharacterized protein</fullName>
    </submittedName>
</protein>
<dbReference type="EMBL" id="JYDQ01001972">
    <property type="protein sequence ID" value="KRY04404.1"/>
    <property type="molecule type" value="Genomic_DNA"/>
</dbReference>
<organism evidence="2 3">
    <name type="scientific">Trichinella patagoniensis</name>
    <dbReference type="NCBI Taxonomy" id="990121"/>
    <lineage>
        <taxon>Eukaryota</taxon>
        <taxon>Metazoa</taxon>
        <taxon>Ecdysozoa</taxon>
        <taxon>Nematoda</taxon>
        <taxon>Enoplea</taxon>
        <taxon>Dorylaimia</taxon>
        <taxon>Trichinellida</taxon>
        <taxon>Trichinellidae</taxon>
        <taxon>Trichinella</taxon>
    </lineage>
</organism>
<keyword evidence="1" id="KW-0472">Membrane</keyword>
<keyword evidence="1" id="KW-1133">Transmembrane helix</keyword>
<reference evidence="2 3" key="1">
    <citation type="submission" date="2015-01" db="EMBL/GenBank/DDBJ databases">
        <title>Evolution of Trichinella species and genotypes.</title>
        <authorList>
            <person name="Korhonen P.K."/>
            <person name="Edoardo P."/>
            <person name="Giuseppe L.R."/>
            <person name="Gasser R.B."/>
        </authorList>
    </citation>
    <scope>NUCLEOTIDE SEQUENCE [LARGE SCALE GENOMIC DNA]</scope>
    <source>
        <strain evidence="2">ISS2496</strain>
    </source>
</reference>
<evidence type="ECO:0000256" key="1">
    <source>
        <dbReference type="SAM" id="Phobius"/>
    </source>
</evidence>
<accession>A0A0V0YVP7</accession>
<evidence type="ECO:0000313" key="2">
    <source>
        <dbReference type="EMBL" id="KRY04404.1"/>
    </source>
</evidence>
<sequence length="50" mass="5744">MIFCDQCNISSIADGFTPTGAQLYSHSGPLFIYWSLSSLFYYWSLTSLFY</sequence>
<keyword evidence="3" id="KW-1185">Reference proteome</keyword>
<evidence type="ECO:0000313" key="3">
    <source>
        <dbReference type="Proteomes" id="UP000054783"/>
    </source>
</evidence>
<name>A0A0V0YVP7_9BILA</name>
<dbReference type="Proteomes" id="UP000054783">
    <property type="component" value="Unassembled WGS sequence"/>
</dbReference>
<dbReference type="AlphaFoldDB" id="A0A0V0YVP7"/>
<keyword evidence="1" id="KW-0812">Transmembrane</keyword>
<feature type="transmembrane region" description="Helical" evidence="1">
    <location>
        <begin position="31"/>
        <end position="49"/>
    </location>
</feature>
<gene>
    <name evidence="2" type="ORF">T12_8078</name>
</gene>
<comment type="caution">
    <text evidence="2">The sequence shown here is derived from an EMBL/GenBank/DDBJ whole genome shotgun (WGS) entry which is preliminary data.</text>
</comment>
<dbReference type="STRING" id="990121.A0A0V0YVP7"/>
<proteinExistence type="predicted"/>